<feature type="region of interest" description="Disordered" evidence="1">
    <location>
        <begin position="206"/>
        <end position="235"/>
    </location>
</feature>
<keyword evidence="3" id="KW-1185">Reference proteome</keyword>
<feature type="compositionally biased region" description="Polar residues" evidence="1">
    <location>
        <begin position="211"/>
        <end position="224"/>
    </location>
</feature>
<evidence type="ECO:0000256" key="1">
    <source>
        <dbReference type="SAM" id="MobiDB-lite"/>
    </source>
</evidence>
<comment type="caution">
    <text evidence="2">The sequence shown here is derived from an EMBL/GenBank/DDBJ whole genome shotgun (WGS) entry which is preliminary data.</text>
</comment>
<dbReference type="STRING" id="40998.A0A2P7YJE6"/>
<name>A0A2P7YJE6_9PEZI</name>
<reference evidence="2 3" key="1">
    <citation type="submission" date="2017-05" db="EMBL/GenBank/DDBJ databases">
        <title>Draft genome sequence of Elsinoe australis.</title>
        <authorList>
            <person name="Cheng Q."/>
        </authorList>
    </citation>
    <scope>NUCLEOTIDE SEQUENCE [LARGE SCALE GENOMIC DNA]</scope>
    <source>
        <strain evidence="2 3">NL1</strain>
    </source>
</reference>
<proteinExistence type="predicted"/>
<feature type="region of interest" description="Disordered" evidence="1">
    <location>
        <begin position="72"/>
        <end position="138"/>
    </location>
</feature>
<gene>
    <name evidence="2" type="ORF">B9Z65_5901</name>
</gene>
<dbReference type="EMBL" id="NHZQ01000422">
    <property type="protein sequence ID" value="PSK36086.1"/>
    <property type="molecule type" value="Genomic_DNA"/>
</dbReference>
<organism evidence="2 3">
    <name type="scientific">Elsinoe australis</name>
    <dbReference type="NCBI Taxonomy" id="40998"/>
    <lineage>
        <taxon>Eukaryota</taxon>
        <taxon>Fungi</taxon>
        <taxon>Dikarya</taxon>
        <taxon>Ascomycota</taxon>
        <taxon>Pezizomycotina</taxon>
        <taxon>Dothideomycetes</taxon>
        <taxon>Dothideomycetidae</taxon>
        <taxon>Myriangiales</taxon>
        <taxon>Elsinoaceae</taxon>
        <taxon>Elsinoe</taxon>
    </lineage>
</organism>
<dbReference type="Proteomes" id="UP000243723">
    <property type="component" value="Unassembled WGS sequence"/>
</dbReference>
<sequence length="478" mass="51949">MPCEEGHAHDWPRKGILYVQRCERICLFCEEEGAARKVWNSSAWFLRRHIRGVHARDYPDLKVGDRHYAFDEDTFGHKDNSGASASTPRKRASPRKATATPAKRTRRSKKDETPESEVSVAFDTESEDDIADEGCDEKSEAGSALIPIVNDTSVPFTPTQPLRALCSELTTHNIDSNTDSNTDSNVDSDIESNTDEVQANTTVSHPVIKDNTPSACATSNTVTKTPIHPPEETEEMATTRHIAVFRDKVGFMDALDDLYDQGVRWGLTPHEMAIVTAEHTDRILSGTRQQLPLILPPQPAQPFPTLEQYAGIGPTLEYPIAPPNTGVNTAYPSPTYDNNNDIFFNPANAILNNIIQGRHDGNLTHIAGLTDGLYGDTTSLRDAALAQVLQGEVTADTLADLSGNYGPGPIGYVSEITDDPEGNDSVGMDHVNDWRLEGSLPSDELAGAEEEAASVDFDGLVDFEGASSVAASDESGEE</sequence>
<evidence type="ECO:0000313" key="3">
    <source>
        <dbReference type="Proteomes" id="UP000243723"/>
    </source>
</evidence>
<dbReference type="AlphaFoldDB" id="A0A2P7YJE6"/>
<dbReference type="OrthoDB" id="3910132at2759"/>
<accession>A0A2P7YJE6</accession>
<protein>
    <submittedName>
        <fullName evidence="2">Uncharacterized protein</fullName>
    </submittedName>
</protein>
<feature type="compositionally biased region" description="Acidic residues" evidence="1">
    <location>
        <begin position="124"/>
        <end position="135"/>
    </location>
</feature>
<evidence type="ECO:0000313" key="2">
    <source>
        <dbReference type="EMBL" id="PSK36086.1"/>
    </source>
</evidence>